<dbReference type="SMART" id="SM00185">
    <property type="entry name" value="ARM"/>
    <property type="match status" value="6"/>
</dbReference>
<evidence type="ECO:0008006" key="4">
    <source>
        <dbReference type="Google" id="ProtNLM"/>
    </source>
</evidence>
<accession>K3WSJ3</accession>
<evidence type="ECO:0000256" key="1">
    <source>
        <dbReference type="ARBA" id="ARBA00022737"/>
    </source>
</evidence>
<keyword evidence="1" id="KW-0677">Repeat</keyword>
<dbReference type="EMBL" id="GL376617">
    <property type="status" value="NOT_ANNOTATED_CDS"/>
    <property type="molecule type" value="Genomic_DNA"/>
</dbReference>
<dbReference type="OMA" id="THKQPDL"/>
<reference evidence="3" key="1">
    <citation type="journal article" date="2010" name="Genome Biol.">
        <title>Genome sequence of the necrotrophic plant pathogen Pythium ultimum reveals original pathogenicity mechanisms and effector repertoire.</title>
        <authorList>
            <person name="Levesque C.A."/>
            <person name="Brouwer H."/>
            <person name="Cano L."/>
            <person name="Hamilton J.P."/>
            <person name="Holt C."/>
            <person name="Huitema E."/>
            <person name="Raffaele S."/>
            <person name="Robideau G.P."/>
            <person name="Thines M."/>
            <person name="Win J."/>
            <person name="Zerillo M.M."/>
            <person name="Beakes G.W."/>
            <person name="Boore J.L."/>
            <person name="Busam D."/>
            <person name="Dumas B."/>
            <person name="Ferriera S."/>
            <person name="Fuerstenberg S.I."/>
            <person name="Gachon C.M."/>
            <person name="Gaulin E."/>
            <person name="Govers F."/>
            <person name="Grenville-Briggs L."/>
            <person name="Horner N."/>
            <person name="Hostetler J."/>
            <person name="Jiang R.H."/>
            <person name="Johnson J."/>
            <person name="Krajaejun T."/>
            <person name="Lin H."/>
            <person name="Meijer H.J."/>
            <person name="Moore B."/>
            <person name="Morris P."/>
            <person name="Phuntmart V."/>
            <person name="Puiu D."/>
            <person name="Shetty J."/>
            <person name="Stajich J.E."/>
            <person name="Tripathy S."/>
            <person name="Wawra S."/>
            <person name="van West P."/>
            <person name="Whitty B.R."/>
            <person name="Coutinho P.M."/>
            <person name="Henrissat B."/>
            <person name="Martin F."/>
            <person name="Thomas P.D."/>
            <person name="Tyler B.M."/>
            <person name="De Vries R.P."/>
            <person name="Kamoun S."/>
            <person name="Yandell M."/>
            <person name="Tisserat N."/>
            <person name="Buell C.R."/>
        </authorList>
    </citation>
    <scope>NUCLEOTIDE SEQUENCE</scope>
    <source>
        <strain evidence="3">DAOM:BR144</strain>
    </source>
</reference>
<dbReference type="eggNOG" id="KOG4199">
    <property type="taxonomic scope" value="Eukaryota"/>
</dbReference>
<protein>
    <recommendedName>
        <fullName evidence="4">Armadillo repeat-containing domain-containing protein</fullName>
    </recommendedName>
</protein>
<dbReference type="EnsemblProtists" id="PYU1_T007937">
    <property type="protein sequence ID" value="PYU1_T007937"/>
    <property type="gene ID" value="PYU1_G007921"/>
</dbReference>
<dbReference type="VEuPathDB" id="FungiDB:PYU1_G007921"/>
<evidence type="ECO:0000313" key="2">
    <source>
        <dbReference type="EnsemblProtists" id="PYU1_T007937"/>
    </source>
</evidence>
<dbReference type="InterPro" id="IPR011989">
    <property type="entry name" value="ARM-like"/>
</dbReference>
<dbReference type="HOGENOM" id="CLU_039447_1_0_1"/>
<keyword evidence="3" id="KW-1185">Reference proteome</keyword>
<dbReference type="InterPro" id="IPR016024">
    <property type="entry name" value="ARM-type_fold"/>
</dbReference>
<dbReference type="SUPFAM" id="SSF48371">
    <property type="entry name" value="ARM repeat"/>
    <property type="match status" value="1"/>
</dbReference>
<dbReference type="PANTHER" id="PTHR22895">
    <property type="entry name" value="ARMADILLO REPEAT-CONTAINING PROTEIN 6"/>
    <property type="match status" value="1"/>
</dbReference>
<proteinExistence type="predicted"/>
<dbReference type="Gene3D" id="1.25.10.10">
    <property type="entry name" value="Leucine-rich Repeat Variant"/>
    <property type="match status" value="2"/>
</dbReference>
<sequence>MKKVAAKKQISQETFDECVRENMEEFDMDLAEATQDAVQQFESQQVDLSNIIKHMRAANGDAGGDAQHENILDQIKRIIKELRATTEKMKGTAYNNEDEQPVVTNLTQLQALCDEVPEAAVVAGRNNAIDILLDLIDGAASSTCKSTSVLETVSAILATLCTDNSDNQDFVGQSGMARLAAVLNAPSTTESNVSAVARVLALVKTACAKHEANKTHFTNAQGVDALFAHFEKATQDESLSKQLALVLRVLTVNDDPNATFSQAQETIKQLVAKDVIPYILEIVRGNHDKPEMLSVWLVVLKQLAITEDNCKKIYELEGLELLQQVMIQHEKHLVVMMRCITVLRNVAAADELKAYIIKSGGVERVLTGMRLHLDDPSLQQHACATLAAIALRAPENSLRIVDLGGARQIAFAMRTHRENTALLRQASLAIRNMVARCVELRPRILDEDIEPLLRDAQRYRGCGDEAYAALRDLGCDIQLSSFGSVATTAQFNPVNIASNQLLESVDEAAEAPFAGQR</sequence>
<reference evidence="2" key="3">
    <citation type="submission" date="2015-02" db="UniProtKB">
        <authorList>
            <consortium name="EnsemblProtists"/>
        </authorList>
    </citation>
    <scope>IDENTIFICATION</scope>
    <source>
        <strain evidence="2">DAOM BR144</strain>
    </source>
</reference>
<reference evidence="3" key="2">
    <citation type="submission" date="2010-04" db="EMBL/GenBank/DDBJ databases">
        <authorList>
            <person name="Buell R."/>
            <person name="Hamilton J."/>
            <person name="Hostetler J."/>
        </authorList>
    </citation>
    <scope>NUCLEOTIDE SEQUENCE [LARGE SCALE GENOMIC DNA]</scope>
    <source>
        <strain evidence="3">DAOM:BR144</strain>
    </source>
</reference>
<dbReference type="STRING" id="431595.K3WSJ3"/>
<dbReference type="InParanoid" id="K3WSJ3"/>
<organism evidence="2 3">
    <name type="scientific">Globisporangium ultimum (strain ATCC 200006 / CBS 805.95 / DAOM BR144)</name>
    <name type="common">Pythium ultimum</name>
    <dbReference type="NCBI Taxonomy" id="431595"/>
    <lineage>
        <taxon>Eukaryota</taxon>
        <taxon>Sar</taxon>
        <taxon>Stramenopiles</taxon>
        <taxon>Oomycota</taxon>
        <taxon>Peronosporomycetes</taxon>
        <taxon>Pythiales</taxon>
        <taxon>Pythiaceae</taxon>
        <taxon>Globisporangium</taxon>
    </lineage>
</organism>
<dbReference type="Proteomes" id="UP000019132">
    <property type="component" value="Unassembled WGS sequence"/>
</dbReference>
<dbReference type="AlphaFoldDB" id="K3WSJ3"/>
<dbReference type="PANTHER" id="PTHR22895:SF0">
    <property type="entry name" value="ARMADILLO REPEAT-CONTAINING PROTEIN 6"/>
    <property type="match status" value="1"/>
</dbReference>
<evidence type="ECO:0000313" key="3">
    <source>
        <dbReference type="Proteomes" id="UP000019132"/>
    </source>
</evidence>
<name>K3WSJ3_GLOUD</name>
<dbReference type="InterPro" id="IPR000225">
    <property type="entry name" value="Armadillo"/>
</dbReference>